<dbReference type="Gene3D" id="1.10.1170.10">
    <property type="entry name" value="Inhibitor Of Apoptosis Protein (2mihbC-IAP-1), Chain A"/>
    <property type="match status" value="1"/>
</dbReference>
<dbReference type="OrthoDB" id="5855668at2759"/>
<dbReference type="GO" id="GO:0005737">
    <property type="term" value="C:cytoplasm"/>
    <property type="evidence" value="ECO:0007669"/>
    <property type="project" value="TreeGrafter"/>
</dbReference>
<dbReference type="GO" id="GO:0008270">
    <property type="term" value="F:zinc ion binding"/>
    <property type="evidence" value="ECO:0007669"/>
    <property type="project" value="UniProtKB-KW"/>
</dbReference>
<proteinExistence type="predicted"/>
<accession>A0A6G0Y9N1</accession>
<dbReference type="InterPro" id="IPR013087">
    <property type="entry name" value="Znf_C2H2_type"/>
</dbReference>
<feature type="compositionally biased region" description="Pro residues" evidence="2">
    <location>
        <begin position="84"/>
        <end position="99"/>
    </location>
</feature>
<sequence length="285" mass="31471">MFNCETCEKVFSLKCNLVRHVKTHERTTNTCGICLKTYTRKYNLNTHVQIHHKIAPNTPEFQQDAVRITGATEVRDSVIRWAPPATPPPPPPHADPSPAPITNCRTDDTSTPLQAATSYERASVICRAHAPTTTDTAAAAAAIFDGPGPSSHCCARCVNQVTECNIDWPALVCSVQGDLVPKSPEYTTLLSRLETFGSHPLRSCQVRYSLAECGFAYTGTGDTVRCFYCGLSLSDWEENDEAWLQHAVHNPKCVYVLLCKGVQFIENAKNAIHKRKPTRTRNVDG</sequence>
<reference evidence="4 5" key="1">
    <citation type="submission" date="2019-08" db="EMBL/GenBank/DDBJ databases">
        <title>Whole genome of Aphis craccivora.</title>
        <authorList>
            <person name="Voronova N.V."/>
            <person name="Shulinski R.S."/>
            <person name="Bandarenka Y.V."/>
            <person name="Zhorov D.G."/>
            <person name="Warner D."/>
        </authorList>
    </citation>
    <scope>NUCLEOTIDE SEQUENCE [LARGE SCALE GENOMIC DNA]</scope>
    <source>
        <strain evidence="4">180601</strain>
        <tissue evidence="4">Whole Body</tissue>
    </source>
</reference>
<dbReference type="PANTHER" id="PTHR10044">
    <property type="entry name" value="INHIBITOR OF APOPTOSIS"/>
    <property type="match status" value="1"/>
</dbReference>
<dbReference type="CDD" id="cd00022">
    <property type="entry name" value="BIR"/>
    <property type="match status" value="1"/>
</dbReference>
<dbReference type="SMART" id="SM00238">
    <property type="entry name" value="BIR"/>
    <property type="match status" value="1"/>
</dbReference>
<dbReference type="PANTHER" id="PTHR10044:SF139">
    <property type="entry name" value="DEATH-ASSOCIATED INHIBITOR OF APOPTOSIS 2"/>
    <property type="match status" value="1"/>
</dbReference>
<dbReference type="InterPro" id="IPR036236">
    <property type="entry name" value="Znf_C2H2_sf"/>
</dbReference>
<feature type="domain" description="C2H2-type" evidence="3">
    <location>
        <begin position="29"/>
        <end position="56"/>
    </location>
</feature>
<dbReference type="GO" id="GO:0005634">
    <property type="term" value="C:nucleus"/>
    <property type="evidence" value="ECO:0007669"/>
    <property type="project" value="TreeGrafter"/>
</dbReference>
<name>A0A6G0Y9N1_APHCR</name>
<dbReference type="PROSITE" id="PS50157">
    <property type="entry name" value="ZINC_FINGER_C2H2_2"/>
    <property type="match status" value="2"/>
</dbReference>
<gene>
    <name evidence="4" type="ORF">FWK35_00013035</name>
</gene>
<keyword evidence="5" id="KW-1185">Reference proteome</keyword>
<dbReference type="SUPFAM" id="SSF57667">
    <property type="entry name" value="beta-beta-alpha zinc fingers"/>
    <property type="match status" value="1"/>
</dbReference>
<protein>
    <submittedName>
        <fullName evidence="4">Zinc finger protein 423</fullName>
    </submittedName>
</protein>
<dbReference type="Gene3D" id="3.30.160.60">
    <property type="entry name" value="Classic Zinc Finger"/>
    <property type="match status" value="2"/>
</dbReference>
<dbReference type="Pfam" id="PF00653">
    <property type="entry name" value="BIR"/>
    <property type="match status" value="1"/>
</dbReference>
<keyword evidence="1" id="KW-0862">Zinc</keyword>
<evidence type="ECO:0000256" key="1">
    <source>
        <dbReference type="PROSITE-ProRule" id="PRU00042"/>
    </source>
</evidence>
<dbReference type="GO" id="GO:0051726">
    <property type="term" value="P:regulation of cell cycle"/>
    <property type="evidence" value="ECO:0007669"/>
    <property type="project" value="TreeGrafter"/>
</dbReference>
<dbReference type="PROSITE" id="PS50143">
    <property type="entry name" value="BIR_REPEAT_2"/>
    <property type="match status" value="1"/>
</dbReference>
<dbReference type="AlphaFoldDB" id="A0A6G0Y9N1"/>
<dbReference type="InterPro" id="IPR050784">
    <property type="entry name" value="IAP"/>
</dbReference>
<dbReference type="EMBL" id="VUJU01005240">
    <property type="protein sequence ID" value="KAF0751842.1"/>
    <property type="molecule type" value="Genomic_DNA"/>
</dbReference>
<evidence type="ECO:0000256" key="2">
    <source>
        <dbReference type="SAM" id="MobiDB-lite"/>
    </source>
</evidence>
<keyword evidence="1" id="KW-0863">Zinc-finger</keyword>
<dbReference type="SUPFAM" id="SSF57924">
    <property type="entry name" value="Inhibitor of apoptosis (IAP) repeat"/>
    <property type="match status" value="1"/>
</dbReference>
<dbReference type="InterPro" id="IPR001370">
    <property type="entry name" value="BIR_rpt"/>
</dbReference>
<feature type="domain" description="C2H2-type" evidence="3">
    <location>
        <begin position="2"/>
        <end position="29"/>
    </location>
</feature>
<dbReference type="SMART" id="SM00355">
    <property type="entry name" value="ZnF_C2H2"/>
    <property type="match status" value="2"/>
</dbReference>
<comment type="caution">
    <text evidence="4">The sequence shown here is derived from an EMBL/GenBank/DDBJ whole genome shotgun (WGS) entry which is preliminary data.</text>
</comment>
<evidence type="ECO:0000313" key="5">
    <source>
        <dbReference type="Proteomes" id="UP000478052"/>
    </source>
</evidence>
<evidence type="ECO:0000313" key="4">
    <source>
        <dbReference type="EMBL" id="KAF0751842.1"/>
    </source>
</evidence>
<dbReference type="Proteomes" id="UP000478052">
    <property type="component" value="Unassembled WGS sequence"/>
</dbReference>
<feature type="region of interest" description="Disordered" evidence="2">
    <location>
        <begin position="81"/>
        <end position="111"/>
    </location>
</feature>
<evidence type="ECO:0000259" key="3">
    <source>
        <dbReference type="PROSITE" id="PS50157"/>
    </source>
</evidence>
<organism evidence="4 5">
    <name type="scientific">Aphis craccivora</name>
    <name type="common">Cowpea aphid</name>
    <dbReference type="NCBI Taxonomy" id="307492"/>
    <lineage>
        <taxon>Eukaryota</taxon>
        <taxon>Metazoa</taxon>
        <taxon>Ecdysozoa</taxon>
        <taxon>Arthropoda</taxon>
        <taxon>Hexapoda</taxon>
        <taxon>Insecta</taxon>
        <taxon>Pterygota</taxon>
        <taxon>Neoptera</taxon>
        <taxon>Paraneoptera</taxon>
        <taxon>Hemiptera</taxon>
        <taxon>Sternorrhyncha</taxon>
        <taxon>Aphidomorpha</taxon>
        <taxon>Aphidoidea</taxon>
        <taxon>Aphididae</taxon>
        <taxon>Aphidini</taxon>
        <taxon>Aphis</taxon>
        <taxon>Aphis</taxon>
    </lineage>
</organism>
<dbReference type="Pfam" id="PF00096">
    <property type="entry name" value="zf-C2H2"/>
    <property type="match status" value="2"/>
</dbReference>
<dbReference type="PROSITE" id="PS00028">
    <property type="entry name" value="ZINC_FINGER_C2H2_1"/>
    <property type="match status" value="2"/>
</dbReference>
<keyword evidence="1" id="KW-0479">Metal-binding</keyword>